<protein>
    <submittedName>
        <fullName evidence="3">Uncharacterized protein</fullName>
    </submittedName>
</protein>
<feature type="region of interest" description="Disordered" evidence="1">
    <location>
        <begin position="132"/>
        <end position="191"/>
    </location>
</feature>
<dbReference type="Proteomes" id="UP001489004">
    <property type="component" value="Unassembled WGS sequence"/>
</dbReference>
<feature type="compositionally biased region" description="Low complexity" evidence="1">
    <location>
        <begin position="173"/>
        <end position="191"/>
    </location>
</feature>
<feature type="region of interest" description="Disordered" evidence="1">
    <location>
        <begin position="212"/>
        <end position="231"/>
    </location>
</feature>
<accession>A0AAW1PY03</accession>
<comment type="caution">
    <text evidence="3">The sequence shown here is derived from an EMBL/GenBank/DDBJ whole genome shotgun (WGS) entry which is preliminary data.</text>
</comment>
<feature type="transmembrane region" description="Helical" evidence="2">
    <location>
        <begin position="44"/>
        <end position="67"/>
    </location>
</feature>
<keyword evidence="2" id="KW-0472">Membrane</keyword>
<sequence>MGTSYALGACQGSAKLCRVAANDNGTCTRQIAIIGVTSGGRINVATAAVVVSIALALILGITVGVIWRCAKYKERCLREQQEGRPVAPVRGTPASWVAPIPMYVASLSKKSLQLGDIEEGMMGARLAQAYSEHQQSLQGMPAHKAIASPSNKTPKTPKGGHSASKSGPKEKAAVSATAQQAQQAQQQPAGAPVISLRVRTSTEQPVASTLVVDASDSQSSSSGHDATSSTPDSVVVAAEFNQSSLVRGFPIASYGDLRGVVTGLVAESESRV</sequence>
<evidence type="ECO:0000313" key="4">
    <source>
        <dbReference type="Proteomes" id="UP001489004"/>
    </source>
</evidence>
<proteinExistence type="predicted"/>
<name>A0AAW1PY03_9CHLO</name>
<keyword evidence="2" id="KW-0812">Transmembrane</keyword>
<feature type="compositionally biased region" description="Low complexity" evidence="1">
    <location>
        <begin position="213"/>
        <end position="230"/>
    </location>
</feature>
<evidence type="ECO:0000256" key="1">
    <source>
        <dbReference type="SAM" id="MobiDB-lite"/>
    </source>
</evidence>
<dbReference type="EMBL" id="JALJOR010000007">
    <property type="protein sequence ID" value="KAK9814818.1"/>
    <property type="molecule type" value="Genomic_DNA"/>
</dbReference>
<dbReference type="AlphaFoldDB" id="A0AAW1PY03"/>
<keyword evidence="4" id="KW-1185">Reference proteome</keyword>
<keyword evidence="2" id="KW-1133">Transmembrane helix</keyword>
<evidence type="ECO:0000256" key="2">
    <source>
        <dbReference type="SAM" id="Phobius"/>
    </source>
</evidence>
<reference evidence="3 4" key="1">
    <citation type="journal article" date="2024" name="Nat. Commun.">
        <title>Phylogenomics reveals the evolutionary origins of lichenization in chlorophyte algae.</title>
        <authorList>
            <person name="Puginier C."/>
            <person name="Libourel C."/>
            <person name="Otte J."/>
            <person name="Skaloud P."/>
            <person name="Haon M."/>
            <person name="Grisel S."/>
            <person name="Petersen M."/>
            <person name="Berrin J.G."/>
            <person name="Delaux P.M."/>
            <person name="Dal Grande F."/>
            <person name="Keller J."/>
        </authorList>
    </citation>
    <scope>NUCLEOTIDE SEQUENCE [LARGE SCALE GENOMIC DNA]</scope>
    <source>
        <strain evidence="3 4">SAG 2043</strain>
    </source>
</reference>
<gene>
    <name evidence="3" type="ORF">WJX72_011980</name>
</gene>
<evidence type="ECO:0000313" key="3">
    <source>
        <dbReference type="EMBL" id="KAK9814818.1"/>
    </source>
</evidence>
<organism evidence="3 4">
    <name type="scientific">[Myrmecia] bisecta</name>
    <dbReference type="NCBI Taxonomy" id="41462"/>
    <lineage>
        <taxon>Eukaryota</taxon>
        <taxon>Viridiplantae</taxon>
        <taxon>Chlorophyta</taxon>
        <taxon>core chlorophytes</taxon>
        <taxon>Trebouxiophyceae</taxon>
        <taxon>Trebouxiales</taxon>
        <taxon>Trebouxiaceae</taxon>
        <taxon>Myrmecia</taxon>
    </lineage>
</organism>